<evidence type="ECO:0000313" key="3">
    <source>
        <dbReference type="Proteomes" id="UP000623467"/>
    </source>
</evidence>
<evidence type="ECO:0000256" key="1">
    <source>
        <dbReference type="SAM" id="MobiDB-lite"/>
    </source>
</evidence>
<keyword evidence="3" id="KW-1185">Reference proteome</keyword>
<dbReference type="EMBL" id="JACAZH010000009">
    <property type="protein sequence ID" value="KAF7359151.1"/>
    <property type="molecule type" value="Genomic_DNA"/>
</dbReference>
<accession>A0A8H6YIY5</accession>
<dbReference type="OrthoDB" id="3060688at2759"/>
<sequence>MLDTLSHLGIDAWLQSSEGTKFKFTNPPVVEGNQITAVIEVKRAQKYAVHWSKSQGTPASNAWGTIHRPKGKNRLRPFPETRHMSENDSQTQSWSIPYDLWFCTPQNTSFIILKIQHLRDPPTGLPEWE</sequence>
<organism evidence="2 3">
    <name type="scientific">Mycena sanguinolenta</name>
    <dbReference type="NCBI Taxonomy" id="230812"/>
    <lineage>
        <taxon>Eukaryota</taxon>
        <taxon>Fungi</taxon>
        <taxon>Dikarya</taxon>
        <taxon>Basidiomycota</taxon>
        <taxon>Agaricomycotina</taxon>
        <taxon>Agaricomycetes</taxon>
        <taxon>Agaricomycetidae</taxon>
        <taxon>Agaricales</taxon>
        <taxon>Marasmiineae</taxon>
        <taxon>Mycenaceae</taxon>
        <taxon>Mycena</taxon>
    </lineage>
</organism>
<feature type="region of interest" description="Disordered" evidence="1">
    <location>
        <begin position="58"/>
        <end position="77"/>
    </location>
</feature>
<protein>
    <submittedName>
        <fullName evidence="2">Uncharacterized protein</fullName>
    </submittedName>
</protein>
<dbReference type="Proteomes" id="UP000623467">
    <property type="component" value="Unassembled WGS sequence"/>
</dbReference>
<dbReference type="AlphaFoldDB" id="A0A8H6YIY5"/>
<proteinExistence type="predicted"/>
<comment type="caution">
    <text evidence="2">The sequence shown here is derived from an EMBL/GenBank/DDBJ whole genome shotgun (WGS) entry which is preliminary data.</text>
</comment>
<reference evidence="2" key="1">
    <citation type="submission" date="2020-05" db="EMBL/GenBank/DDBJ databases">
        <title>Mycena genomes resolve the evolution of fungal bioluminescence.</title>
        <authorList>
            <person name="Tsai I.J."/>
        </authorList>
    </citation>
    <scope>NUCLEOTIDE SEQUENCE</scope>
    <source>
        <strain evidence="2">160909Yilan</strain>
    </source>
</reference>
<name>A0A8H6YIY5_9AGAR</name>
<evidence type="ECO:0000313" key="2">
    <source>
        <dbReference type="EMBL" id="KAF7359151.1"/>
    </source>
</evidence>
<gene>
    <name evidence="2" type="ORF">MSAN_01256700</name>
</gene>